<dbReference type="EMBL" id="JAHRHJ020000010">
    <property type="protein sequence ID" value="KAH9298625.1"/>
    <property type="molecule type" value="Genomic_DNA"/>
</dbReference>
<dbReference type="PANTHER" id="PTHR21576">
    <property type="entry name" value="UNCHARACTERIZED NODULIN-LIKE PROTEIN"/>
    <property type="match status" value="1"/>
</dbReference>
<dbReference type="OMA" id="CCEKMIE"/>
<feature type="non-terminal residue" evidence="9">
    <location>
        <position position="1"/>
    </location>
</feature>
<comment type="subcellular location">
    <subcellularLocation>
        <location evidence="1">Membrane</location>
        <topology evidence="1">Multi-pass membrane protein</topology>
    </subcellularLocation>
</comment>
<feature type="transmembrane region" description="Helical" evidence="6">
    <location>
        <begin position="483"/>
        <end position="501"/>
    </location>
</feature>
<organism evidence="9 10">
    <name type="scientific">Taxus chinensis</name>
    <name type="common">Chinese yew</name>
    <name type="synonym">Taxus wallichiana var. chinensis</name>
    <dbReference type="NCBI Taxonomy" id="29808"/>
    <lineage>
        <taxon>Eukaryota</taxon>
        <taxon>Viridiplantae</taxon>
        <taxon>Streptophyta</taxon>
        <taxon>Embryophyta</taxon>
        <taxon>Tracheophyta</taxon>
        <taxon>Spermatophyta</taxon>
        <taxon>Pinopsida</taxon>
        <taxon>Pinidae</taxon>
        <taxon>Conifers II</taxon>
        <taxon>Cupressales</taxon>
        <taxon>Taxaceae</taxon>
        <taxon>Taxus</taxon>
    </lineage>
</organism>
<evidence type="ECO:0000256" key="2">
    <source>
        <dbReference type="ARBA" id="ARBA00022692"/>
    </source>
</evidence>
<protein>
    <recommendedName>
        <fullName evidence="11">Nodulin-like domain-containing protein</fullName>
    </recommendedName>
</protein>
<proteinExistence type="predicted"/>
<dbReference type="PANTHER" id="PTHR21576:SF7">
    <property type="entry name" value="MAJOR FACILITATOR SUPERFAMILY PROTEIN"/>
    <property type="match status" value="1"/>
</dbReference>
<evidence type="ECO:0008006" key="11">
    <source>
        <dbReference type="Google" id="ProtNLM"/>
    </source>
</evidence>
<evidence type="ECO:0000256" key="5">
    <source>
        <dbReference type="SAM" id="MobiDB-lite"/>
    </source>
</evidence>
<feature type="transmembrane region" description="Helical" evidence="6">
    <location>
        <begin position="419"/>
        <end position="437"/>
    </location>
</feature>
<accession>A0AA38CE17</accession>
<keyword evidence="3 6" id="KW-1133">Transmembrane helix</keyword>
<dbReference type="InterPro" id="IPR010658">
    <property type="entry name" value="Nodulin-like"/>
</dbReference>
<feature type="transmembrane region" description="Helical" evidence="6">
    <location>
        <begin position="444"/>
        <end position="463"/>
    </location>
</feature>
<reference evidence="9 10" key="1">
    <citation type="journal article" date="2021" name="Nat. Plants">
        <title>The Taxus genome provides insights into paclitaxel biosynthesis.</title>
        <authorList>
            <person name="Xiong X."/>
            <person name="Gou J."/>
            <person name="Liao Q."/>
            <person name="Li Y."/>
            <person name="Zhou Q."/>
            <person name="Bi G."/>
            <person name="Li C."/>
            <person name="Du R."/>
            <person name="Wang X."/>
            <person name="Sun T."/>
            <person name="Guo L."/>
            <person name="Liang H."/>
            <person name="Lu P."/>
            <person name="Wu Y."/>
            <person name="Zhang Z."/>
            <person name="Ro D.K."/>
            <person name="Shang Y."/>
            <person name="Huang S."/>
            <person name="Yan J."/>
        </authorList>
    </citation>
    <scope>NUCLEOTIDE SEQUENCE [LARGE SCALE GENOMIC DNA]</scope>
    <source>
        <strain evidence="9">Ta-2019</strain>
    </source>
</reference>
<gene>
    <name evidence="9" type="ORF">KI387_030307</name>
</gene>
<feature type="domain" description="Nodulin-like" evidence="7">
    <location>
        <begin position="12"/>
        <end position="253"/>
    </location>
</feature>
<feature type="transmembrane region" description="Helical" evidence="6">
    <location>
        <begin position="353"/>
        <end position="370"/>
    </location>
</feature>
<feature type="transmembrane region" description="Helical" evidence="6">
    <location>
        <begin position="204"/>
        <end position="223"/>
    </location>
</feature>
<evidence type="ECO:0000256" key="6">
    <source>
        <dbReference type="SAM" id="Phobius"/>
    </source>
</evidence>
<dbReference type="Gene3D" id="1.20.1250.20">
    <property type="entry name" value="MFS general substrate transporter like domains"/>
    <property type="match status" value="1"/>
</dbReference>
<dbReference type="SUPFAM" id="SSF103473">
    <property type="entry name" value="MFS general substrate transporter"/>
    <property type="match status" value="1"/>
</dbReference>
<dbReference type="GO" id="GO:0016020">
    <property type="term" value="C:membrane"/>
    <property type="evidence" value="ECO:0007669"/>
    <property type="project" value="UniProtKB-SubCell"/>
</dbReference>
<evidence type="ECO:0000256" key="4">
    <source>
        <dbReference type="ARBA" id="ARBA00023136"/>
    </source>
</evidence>
<evidence type="ECO:0000256" key="1">
    <source>
        <dbReference type="ARBA" id="ARBA00004141"/>
    </source>
</evidence>
<feature type="transmembrane region" description="Helical" evidence="6">
    <location>
        <begin position="109"/>
        <end position="135"/>
    </location>
</feature>
<name>A0AA38CE17_TAXCH</name>
<dbReference type="Pfam" id="PF06813">
    <property type="entry name" value="Nodulin-like"/>
    <property type="match status" value="1"/>
</dbReference>
<dbReference type="Proteomes" id="UP000824469">
    <property type="component" value="Unassembled WGS sequence"/>
</dbReference>
<evidence type="ECO:0000259" key="8">
    <source>
        <dbReference type="Pfam" id="PF23262"/>
    </source>
</evidence>
<dbReference type="Pfam" id="PF23262">
    <property type="entry name" value="NFD4_C"/>
    <property type="match status" value="1"/>
</dbReference>
<evidence type="ECO:0000259" key="7">
    <source>
        <dbReference type="Pfam" id="PF06813"/>
    </source>
</evidence>
<keyword evidence="4 6" id="KW-0472">Membrane</keyword>
<keyword evidence="2 6" id="KW-0812">Transmembrane</keyword>
<evidence type="ECO:0000313" key="9">
    <source>
        <dbReference type="EMBL" id="KAH9298625.1"/>
    </source>
</evidence>
<evidence type="ECO:0000256" key="3">
    <source>
        <dbReference type="ARBA" id="ARBA00022989"/>
    </source>
</evidence>
<feature type="transmembrane region" description="Helical" evidence="6">
    <location>
        <begin position="235"/>
        <end position="256"/>
    </location>
</feature>
<dbReference type="InterPro" id="IPR056555">
    <property type="entry name" value="NFD4_C"/>
</dbReference>
<dbReference type="InterPro" id="IPR036259">
    <property type="entry name" value="MFS_trans_sf"/>
</dbReference>
<feature type="region of interest" description="Disordered" evidence="5">
    <location>
        <begin position="275"/>
        <end position="299"/>
    </location>
</feature>
<sequence>MNCGGVSVEAKKWMNLTGVLWIQALTGTNFDFSAYSSSLKQVLQISQVKLNNLAVASDLGKLFGWISGYAVHRMPLWAFLLIATSMGLVGYGFQWLIITQRISSNYWQVYLLCLLAGSSICWFNTVGFVLCIRNFSTRKAMALGISTSYNALTAAVFTLIVKAISLESETIYLLLNALLPLIICFIVMTFIQEIASTEDSIADTPIFVILNIIAIALGVYLLAIDFFSFNSTLSYKIYAIGMVLLLLAPICIPASVQVFGLRKRSDDNTGFQGYYSRISGDNDNDSDDDNGGLGKEFHSTDEGIDLQENERVLVREGSEECSGQSCIRLNCVKHAPGLGEEHNIFQLLHSVDFWLYFCMYLCGASLGLAYSNNLGQIAQSRGHSSSTIFVSLYSSSGFFGRLMSVAPDYFPRGATVGRPGWMCLALIPMPLAFFYLATGDSASLYVSTAIIGMCSGFIISTAVRVTPELFGTNSFGVNHNIVVANIPLGSLLFGYMAALIYDQNAQGNDMEKKLGRM</sequence>
<feature type="transmembrane region" description="Helical" evidence="6">
    <location>
        <begin position="382"/>
        <end position="399"/>
    </location>
</feature>
<feature type="domain" description="NFD4 C-terminal" evidence="8">
    <location>
        <begin position="338"/>
        <end position="515"/>
    </location>
</feature>
<feature type="transmembrane region" description="Helical" evidence="6">
    <location>
        <begin position="76"/>
        <end position="97"/>
    </location>
</feature>
<feature type="transmembrane region" description="Helical" evidence="6">
    <location>
        <begin position="173"/>
        <end position="192"/>
    </location>
</feature>
<dbReference type="AlphaFoldDB" id="A0AA38CE17"/>
<feature type="transmembrane region" description="Helical" evidence="6">
    <location>
        <begin position="141"/>
        <end position="161"/>
    </location>
</feature>
<keyword evidence="10" id="KW-1185">Reference proteome</keyword>
<comment type="caution">
    <text evidence="9">The sequence shown here is derived from an EMBL/GenBank/DDBJ whole genome shotgun (WGS) entry which is preliminary data.</text>
</comment>
<evidence type="ECO:0000313" key="10">
    <source>
        <dbReference type="Proteomes" id="UP000824469"/>
    </source>
</evidence>